<reference evidence="2" key="1">
    <citation type="journal article" date="2023" name="G3 (Bethesda)">
        <title>Whole genome assembly and annotation of the endangered Caribbean coral Acropora cervicornis.</title>
        <authorList>
            <person name="Selwyn J.D."/>
            <person name="Vollmer S.V."/>
        </authorList>
    </citation>
    <scope>NUCLEOTIDE SEQUENCE</scope>
    <source>
        <strain evidence="2">K2</strain>
    </source>
</reference>
<dbReference type="PANTHER" id="PTHR11977">
    <property type="entry name" value="VILLIN"/>
    <property type="match status" value="1"/>
</dbReference>
<keyword evidence="3" id="KW-1185">Reference proteome</keyword>
<evidence type="ECO:0000313" key="3">
    <source>
        <dbReference type="Proteomes" id="UP001249851"/>
    </source>
</evidence>
<dbReference type="SMART" id="SM00153">
    <property type="entry name" value="VHP"/>
    <property type="match status" value="1"/>
</dbReference>
<gene>
    <name evidence="2" type="ORF">P5673_033106</name>
</gene>
<dbReference type="EMBL" id="JARQWQ010000213">
    <property type="protein sequence ID" value="KAK2547112.1"/>
    <property type="molecule type" value="Genomic_DNA"/>
</dbReference>
<dbReference type="Pfam" id="PF02209">
    <property type="entry name" value="VHP"/>
    <property type="match status" value="1"/>
</dbReference>
<feature type="domain" description="HP" evidence="1">
    <location>
        <begin position="271"/>
        <end position="334"/>
    </location>
</feature>
<dbReference type="Gene3D" id="1.10.950.10">
    <property type="entry name" value="Villin headpiece domain"/>
    <property type="match status" value="1"/>
</dbReference>
<dbReference type="Gene3D" id="3.40.20.10">
    <property type="entry name" value="Severin"/>
    <property type="match status" value="2"/>
</dbReference>
<dbReference type="InterPro" id="IPR003128">
    <property type="entry name" value="Villin_headpiece"/>
</dbReference>
<dbReference type="GO" id="GO:0051015">
    <property type="term" value="F:actin filament binding"/>
    <property type="evidence" value="ECO:0007669"/>
    <property type="project" value="InterPro"/>
</dbReference>
<evidence type="ECO:0000313" key="2">
    <source>
        <dbReference type="EMBL" id="KAK2547112.1"/>
    </source>
</evidence>
<proteinExistence type="predicted"/>
<dbReference type="AlphaFoldDB" id="A0AAD9URK5"/>
<organism evidence="2 3">
    <name type="scientific">Acropora cervicornis</name>
    <name type="common">Staghorn coral</name>
    <dbReference type="NCBI Taxonomy" id="6130"/>
    <lineage>
        <taxon>Eukaryota</taxon>
        <taxon>Metazoa</taxon>
        <taxon>Cnidaria</taxon>
        <taxon>Anthozoa</taxon>
        <taxon>Hexacorallia</taxon>
        <taxon>Scleractinia</taxon>
        <taxon>Astrocoeniina</taxon>
        <taxon>Acroporidae</taxon>
        <taxon>Acropora</taxon>
    </lineage>
</organism>
<feature type="non-terminal residue" evidence="2">
    <location>
        <position position="469"/>
    </location>
</feature>
<dbReference type="GO" id="GO:0005737">
    <property type="term" value="C:cytoplasm"/>
    <property type="evidence" value="ECO:0007669"/>
    <property type="project" value="TreeGrafter"/>
</dbReference>
<dbReference type="InterPro" id="IPR036886">
    <property type="entry name" value="Villin_headpiece_dom_sf"/>
</dbReference>
<dbReference type="GO" id="GO:0008154">
    <property type="term" value="P:actin polymerization or depolymerization"/>
    <property type="evidence" value="ECO:0007669"/>
    <property type="project" value="TreeGrafter"/>
</dbReference>
<sequence>MKRGKTRELSVQRMKFYPNKLFVTQEAGEQEDRDVTACAEAHIYLWHGCKSSSDSRSTAKAAAEKMKERKSVECNLDGLPAVSLSEVEEGSEKQDFWKAIGGKKYYYSLANDPSKHNYQPRLFELSSATGKFISSEVLCPSRSEPKLSPFPFIQEDLYTAKQPGLFIVDGHYDVYVWEGWMPEDDDDVRTGSGRQRWDRDRRLAMETALNYAKEAGKRVSHRVYVVYAGMEPMTFKALFPYWNDTPDVIRIQKQDGKHSNTKHYASDLLKEFTKESYSLSELQKVPPPQGVDPAKLEAYLSDSSFQELFKMDKEAFNKLPGWRQVKLKKDASQNVCEAYRDTLLCLCKVETYSDDKLIPIWEAEWGGKIFCSHGTKPSEGVVILLNPKCDVKVNKNLKKAVKEVNFCAVLGCSNRSKREKNKGYYRIPAIVSTSTPKNQALSVERRATWLACIRREDVAAEFAVTIVYQ</sequence>
<dbReference type="GO" id="GO:0051014">
    <property type="term" value="P:actin filament severing"/>
    <property type="evidence" value="ECO:0007669"/>
    <property type="project" value="TreeGrafter"/>
</dbReference>
<dbReference type="PROSITE" id="PS51089">
    <property type="entry name" value="HP"/>
    <property type="match status" value="1"/>
</dbReference>
<dbReference type="GO" id="GO:0051016">
    <property type="term" value="P:barbed-end actin filament capping"/>
    <property type="evidence" value="ECO:0007669"/>
    <property type="project" value="TreeGrafter"/>
</dbReference>
<dbReference type="Proteomes" id="UP001249851">
    <property type="component" value="Unassembled WGS sequence"/>
</dbReference>
<name>A0AAD9URK5_ACRCE</name>
<comment type="caution">
    <text evidence="2">The sequence shown here is derived from an EMBL/GenBank/DDBJ whole genome shotgun (WGS) entry which is preliminary data.</text>
</comment>
<accession>A0AAD9URK5</accession>
<dbReference type="InterPro" id="IPR007122">
    <property type="entry name" value="Villin/Gelsolin"/>
</dbReference>
<dbReference type="GO" id="GO:0005546">
    <property type="term" value="F:phosphatidylinositol-4,5-bisphosphate binding"/>
    <property type="evidence" value="ECO:0007669"/>
    <property type="project" value="TreeGrafter"/>
</dbReference>
<dbReference type="SUPFAM" id="SSF55753">
    <property type="entry name" value="Actin depolymerizing proteins"/>
    <property type="match status" value="2"/>
</dbReference>
<dbReference type="PANTHER" id="PTHR11977:SF45">
    <property type="entry name" value="SUPERVILLIN"/>
    <property type="match status" value="1"/>
</dbReference>
<evidence type="ECO:0000259" key="1">
    <source>
        <dbReference type="PROSITE" id="PS51089"/>
    </source>
</evidence>
<dbReference type="SUPFAM" id="SSF47050">
    <property type="entry name" value="VHP, Villin headpiece domain"/>
    <property type="match status" value="1"/>
</dbReference>
<dbReference type="GO" id="GO:0015629">
    <property type="term" value="C:actin cytoskeleton"/>
    <property type="evidence" value="ECO:0007669"/>
    <property type="project" value="TreeGrafter"/>
</dbReference>
<reference evidence="2" key="2">
    <citation type="journal article" date="2023" name="Science">
        <title>Genomic signatures of disease resistance in endangered staghorn corals.</title>
        <authorList>
            <person name="Vollmer S.V."/>
            <person name="Selwyn J.D."/>
            <person name="Despard B.A."/>
            <person name="Roesel C.L."/>
        </authorList>
    </citation>
    <scope>NUCLEOTIDE SEQUENCE</scope>
    <source>
        <strain evidence="2">K2</strain>
    </source>
</reference>
<dbReference type="InterPro" id="IPR029006">
    <property type="entry name" value="ADF-H/Gelsolin-like_dom_sf"/>
</dbReference>
<protein>
    <submittedName>
        <fullName evidence="2">Supervillin</fullName>
    </submittedName>
</protein>